<accession>A0A917C5C4</accession>
<feature type="transmembrane region" description="Helical" evidence="6">
    <location>
        <begin position="144"/>
        <end position="177"/>
    </location>
</feature>
<dbReference type="PANTHER" id="PTHR30485">
    <property type="entry name" value="NI/FE-HYDROGENASE 1 B-TYPE CYTOCHROME SUBUNIT"/>
    <property type="match status" value="1"/>
</dbReference>
<comment type="caution">
    <text evidence="8">The sequence shown here is derived from an EMBL/GenBank/DDBJ whole genome shotgun (WGS) entry which is preliminary data.</text>
</comment>
<evidence type="ECO:0000313" key="9">
    <source>
        <dbReference type="Proteomes" id="UP000632498"/>
    </source>
</evidence>
<dbReference type="GO" id="GO:0009055">
    <property type="term" value="F:electron transfer activity"/>
    <property type="evidence" value="ECO:0007669"/>
    <property type="project" value="InterPro"/>
</dbReference>
<dbReference type="Pfam" id="PF01292">
    <property type="entry name" value="Ni_hydr_CYTB"/>
    <property type="match status" value="1"/>
</dbReference>
<protein>
    <submittedName>
        <fullName evidence="8">Cytochrome b561</fullName>
    </submittedName>
</protein>
<dbReference type="InterPro" id="IPR016174">
    <property type="entry name" value="Di-haem_cyt_TM"/>
</dbReference>
<evidence type="ECO:0000256" key="5">
    <source>
        <dbReference type="ARBA" id="ARBA00023136"/>
    </source>
</evidence>
<dbReference type="GO" id="GO:0005886">
    <property type="term" value="C:plasma membrane"/>
    <property type="evidence" value="ECO:0007669"/>
    <property type="project" value="UniProtKB-SubCell"/>
</dbReference>
<dbReference type="Gene3D" id="1.20.950.20">
    <property type="entry name" value="Transmembrane di-heme cytochromes, Chain C"/>
    <property type="match status" value="1"/>
</dbReference>
<evidence type="ECO:0000259" key="7">
    <source>
        <dbReference type="Pfam" id="PF01292"/>
    </source>
</evidence>
<evidence type="ECO:0000256" key="6">
    <source>
        <dbReference type="SAM" id="Phobius"/>
    </source>
</evidence>
<feature type="transmembrane region" description="Helical" evidence="6">
    <location>
        <begin position="50"/>
        <end position="67"/>
    </location>
</feature>
<reference evidence="8" key="1">
    <citation type="journal article" date="2014" name="Int. J. Syst. Evol. Microbiol.">
        <title>Complete genome sequence of Corynebacterium casei LMG S-19264T (=DSM 44701T), isolated from a smear-ripened cheese.</title>
        <authorList>
            <consortium name="US DOE Joint Genome Institute (JGI-PGF)"/>
            <person name="Walter F."/>
            <person name="Albersmeier A."/>
            <person name="Kalinowski J."/>
            <person name="Ruckert C."/>
        </authorList>
    </citation>
    <scope>NUCLEOTIDE SEQUENCE</scope>
    <source>
        <strain evidence="8">CGMCC 1.15254</strain>
    </source>
</reference>
<dbReference type="Proteomes" id="UP000632498">
    <property type="component" value="Unassembled WGS sequence"/>
</dbReference>
<feature type="domain" description="Cytochrome b561 bacterial/Ni-hydrogenase" evidence="7">
    <location>
        <begin position="7"/>
        <end position="192"/>
    </location>
</feature>
<dbReference type="GO" id="GO:0020037">
    <property type="term" value="F:heme binding"/>
    <property type="evidence" value="ECO:0007669"/>
    <property type="project" value="TreeGrafter"/>
</dbReference>
<keyword evidence="2" id="KW-1003">Cell membrane</keyword>
<comment type="subcellular location">
    <subcellularLocation>
        <location evidence="1">Cell membrane</location>
        <topology evidence="1">Multi-pass membrane protein</topology>
    </subcellularLocation>
</comment>
<reference evidence="8" key="2">
    <citation type="submission" date="2020-09" db="EMBL/GenBank/DDBJ databases">
        <authorList>
            <person name="Sun Q."/>
            <person name="Zhou Y."/>
        </authorList>
    </citation>
    <scope>NUCLEOTIDE SEQUENCE</scope>
    <source>
        <strain evidence="8">CGMCC 1.15254</strain>
    </source>
</reference>
<dbReference type="PANTHER" id="PTHR30485:SF1">
    <property type="entry name" value="CYTOCHROME YDHU-RELATED"/>
    <property type="match status" value="1"/>
</dbReference>
<dbReference type="EMBL" id="BMHV01000026">
    <property type="protein sequence ID" value="GGF72917.1"/>
    <property type="molecule type" value="Genomic_DNA"/>
</dbReference>
<dbReference type="InterPro" id="IPR011577">
    <property type="entry name" value="Cyt_b561_bac/Ni-Hgenase"/>
</dbReference>
<keyword evidence="9" id="KW-1185">Reference proteome</keyword>
<proteinExistence type="predicted"/>
<evidence type="ECO:0000256" key="2">
    <source>
        <dbReference type="ARBA" id="ARBA00022475"/>
    </source>
</evidence>
<dbReference type="AlphaFoldDB" id="A0A917C5C4"/>
<dbReference type="SUPFAM" id="SSF81342">
    <property type="entry name" value="Transmembrane di-heme cytochromes"/>
    <property type="match status" value="1"/>
</dbReference>
<evidence type="ECO:0000256" key="4">
    <source>
        <dbReference type="ARBA" id="ARBA00022989"/>
    </source>
</evidence>
<sequence length="203" mass="23507">MTRVLMYKRFERFWHWSQAALVLALAFTGFNIHGTFTVLSYEQASEVHTTLLWALLGLWAFAIFWHFTTGEWKNYIPTTEKMAEVFRFYTIGIFKGEEHPYEKTPEKKLNPVQRIAYLGLKLVLNPGLIISGLLYLFYNQWPEIVTQILTLEIVALVHTAFAFFMVSFVILHVYLITTGHTVGAHLKAMVTGYEDIHDKTPAE</sequence>
<evidence type="ECO:0000256" key="1">
    <source>
        <dbReference type="ARBA" id="ARBA00004651"/>
    </source>
</evidence>
<dbReference type="RefSeq" id="WP_188666487.1">
    <property type="nucleotide sequence ID" value="NZ_BMHV01000026.1"/>
</dbReference>
<evidence type="ECO:0000256" key="3">
    <source>
        <dbReference type="ARBA" id="ARBA00022692"/>
    </source>
</evidence>
<dbReference type="GO" id="GO:0022904">
    <property type="term" value="P:respiratory electron transport chain"/>
    <property type="evidence" value="ECO:0007669"/>
    <property type="project" value="InterPro"/>
</dbReference>
<organism evidence="8 9">
    <name type="scientific">Terasakiella brassicae</name>
    <dbReference type="NCBI Taxonomy" id="1634917"/>
    <lineage>
        <taxon>Bacteria</taxon>
        <taxon>Pseudomonadati</taxon>
        <taxon>Pseudomonadota</taxon>
        <taxon>Alphaproteobacteria</taxon>
        <taxon>Rhodospirillales</taxon>
        <taxon>Terasakiellaceae</taxon>
        <taxon>Terasakiella</taxon>
    </lineage>
</organism>
<dbReference type="InterPro" id="IPR051542">
    <property type="entry name" value="Hydrogenase_cytochrome"/>
</dbReference>
<keyword evidence="4 6" id="KW-1133">Transmembrane helix</keyword>
<name>A0A917C5C4_9PROT</name>
<keyword evidence="5 6" id="KW-0472">Membrane</keyword>
<keyword evidence="3 6" id="KW-0812">Transmembrane</keyword>
<feature type="transmembrane region" description="Helical" evidence="6">
    <location>
        <begin position="115"/>
        <end position="138"/>
    </location>
</feature>
<gene>
    <name evidence="8" type="ORF">GCM10011332_28640</name>
</gene>
<evidence type="ECO:0000313" key="8">
    <source>
        <dbReference type="EMBL" id="GGF72917.1"/>
    </source>
</evidence>